<evidence type="ECO:0000313" key="3">
    <source>
        <dbReference type="Proteomes" id="UP000660745"/>
    </source>
</evidence>
<keyword evidence="1" id="KW-1133">Transmembrane helix</keyword>
<feature type="transmembrane region" description="Helical" evidence="1">
    <location>
        <begin position="367"/>
        <end position="389"/>
    </location>
</feature>
<keyword evidence="1" id="KW-0472">Membrane</keyword>
<evidence type="ECO:0000313" key="2">
    <source>
        <dbReference type="EMBL" id="GGP11648.1"/>
    </source>
</evidence>
<name>A0A918A9T4_9ACTN</name>
<sequence>MSADPARSVREVRAFVRSRRRTSARLSDRYTSGFMLALLVAVLGRPVGEVVEGLAGQADLARLGPGLALLALSVAVGLAAARALGPVTLPAADAAWLVLTPLDRRAVLSRSARALAMVALVAGGLLGLGLIAVLGAPDQLVWRLVGAMVLGLSASAGGMALAVLGQASQTWHAWLSVALAVLLVVAVVAAFGPVRAPLAAMAGAPVTAVAAAAAGAALFAALLVRRAWAMLGRMPAGPLLAASTRAGQVATAAVVLDPGALAWIAEDNHWRGRKLRSARWPSMPAPLAMALPDWLRLVRRPGRLAVVAASAALPAVLAQAGGGGALVGVSVLAGGLAVAATGVSGARRDQDNPALARLLGVGTRQALLARALLPALLSGGWIAAALTAAEPGGVGALWLFGPLVAPALAAAALRMARRAPVDHSMPVIDTPGGAIPTGPMLWAFTGVDLALLGCLPAFVALTTPPADLTALLAAQALTGAAVLIAYVLRSRPPRTR</sequence>
<dbReference type="Pfam" id="PF19814">
    <property type="entry name" value="DUF6297"/>
    <property type="match status" value="1"/>
</dbReference>
<evidence type="ECO:0000256" key="1">
    <source>
        <dbReference type="SAM" id="Phobius"/>
    </source>
</evidence>
<organism evidence="2 3">
    <name type="scientific">Nonomuraea glycinis</name>
    <dbReference type="NCBI Taxonomy" id="2047744"/>
    <lineage>
        <taxon>Bacteria</taxon>
        <taxon>Bacillati</taxon>
        <taxon>Actinomycetota</taxon>
        <taxon>Actinomycetes</taxon>
        <taxon>Streptosporangiales</taxon>
        <taxon>Streptosporangiaceae</taxon>
        <taxon>Nonomuraea</taxon>
    </lineage>
</organism>
<keyword evidence="3" id="KW-1185">Reference proteome</keyword>
<dbReference type="AlphaFoldDB" id="A0A918A9T4"/>
<proteinExistence type="predicted"/>
<feature type="transmembrane region" description="Helical" evidence="1">
    <location>
        <begin position="198"/>
        <end position="224"/>
    </location>
</feature>
<reference evidence="2" key="1">
    <citation type="journal article" date="2014" name="Int. J. Syst. Evol. Microbiol.">
        <title>Complete genome sequence of Corynebacterium casei LMG S-19264T (=DSM 44701T), isolated from a smear-ripened cheese.</title>
        <authorList>
            <consortium name="US DOE Joint Genome Institute (JGI-PGF)"/>
            <person name="Walter F."/>
            <person name="Albersmeier A."/>
            <person name="Kalinowski J."/>
            <person name="Ruckert C."/>
        </authorList>
    </citation>
    <scope>NUCLEOTIDE SEQUENCE</scope>
    <source>
        <strain evidence="2">CGMCC 4.7430</strain>
    </source>
</reference>
<feature type="transmembrane region" description="Helical" evidence="1">
    <location>
        <begin position="326"/>
        <end position="346"/>
    </location>
</feature>
<dbReference type="Proteomes" id="UP000660745">
    <property type="component" value="Unassembled WGS sequence"/>
</dbReference>
<feature type="transmembrane region" description="Helical" evidence="1">
    <location>
        <begin position="468"/>
        <end position="488"/>
    </location>
</feature>
<feature type="transmembrane region" description="Helical" evidence="1">
    <location>
        <begin position="30"/>
        <end position="48"/>
    </location>
</feature>
<reference evidence="2" key="2">
    <citation type="submission" date="2020-09" db="EMBL/GenBank/DDBJ databases">
        <authorList>
            <person name="Sun Q."/>
            <person name="Zhou Y."/>
        </authorList>
    </citation>
    <scope>NUCLEOTIDE SEQUENCE</scope>
    <source>
        <strain evidence="2">CGMCC 4.7430</strain>
    </source>
</reference>
<gene>
    <name evidence="2" type="ORF">GCM10012278_56230</name>
</gene>
<keyword evidence="1" id="KW-0812">Transmembrane</keyword>
<feature type="transmembrane region" description="Helical" evidence="1">
    <location>
        <begin position="171"/>
        <end position="192"/>
    </location>
</feature>
<protein>
    <submittedName>
        <fullName evidence="2">Uncharacterized protein</fullName>
    </submittedName>
</protein>
<feature type="transmembrane region" description="Helical" evidence="1">
    <location>
        <begin position="114"/>
        <end position="134"/>
    </location>
</feature>
<feature type="transmembrane region" description="Helical" evidence="1">
    <location>
        <begin position="441"/>
        <end position="462"/>
    </location>
</feature>
<feature type="transmembrane region" description="Helical" evidence="1">
    <location>
        <begin position="140"/>
        <end position="164"/>
    </location>
</feature>
<comment type="caution">
    <text evidence="2">The sequence shown here is derived from an EMBL/GenBank/DDBJ whole genome shotgun (WGS) entry which is preliminary data.</text>
</comment>
<feature type="transmembrane region" description="Helical" evidence="1">
    <location>
        <begin position="395"/>
        <end position="416"/>
    </location>
</feature>
<dbReference type="RefSeq" id="WP_225278199.1">
    <property type="nucleotide sequence ID" value="NZ_BMNK01000010.1"/>
</dbReference>
<feature type="transmembrane region" description="Helical" evidence="1">
    <location>
        <begin position="304"/>
        <end position="320"/>
    </location>
</feature>
<dbReference type="EMBL" id="BMNK01000010">
    <property type="protein sequence ID" value="GGP11648.1"/>
    <property type="molecule type" value="Genomic_DNA"/>
</dbReference>
<feature type="transmembrane region" description="Helical" evidence="1">
    <location>
        <begin position="60"/>
        <end position="81"/>
    </location>
</feature>
<dbReference type="InterPro" id="IPR046264">
    <property type="entry name" value="DUF6297"/>
</dbReference>
<accession>A0A918A9T4</accession>